<evidence type="ECO:0000256" key="2">
    <source>
        <dbReference type="ARBA" id="ARBA00022692"/>
    </source>
</evidence>
<feature type="transmembrane region" description="Helical" evidence="5">
    <location>
        <begin position="327"/>
        <end position="351"/>
    </location>
</feature>
<feature type="transmembrane region" description="Helical" evidence="5">
    <location>
        <begin position="62"/>
        <end position="82"/>
    </location>
</feature>
<accession>A0A1G7XX27</accession>
<feature type="transmembrane region" description="Helical" evidence="5">
    <location>
        <begin position="88"/>
        <end position="104"/>
    </location>
</feature>
<feature type="transmembrane region" description="Helical" evidence="5">
    <location>
        <begin position="116"/>
        <end position="133"/>
    </location>
</feature>
<evidence type="ECO:0000313" key="8">
    <source>
        <dbReference type="Proteomes" id="UP000199495"/>
    </source>
</evidence>
<feature type="transmembrane region" description="Helical" evidence="5">
    <location>
        <begin position="153"/>
        <end position="170"/>
    </location>
</feature>
<evidence type="ECO:0000256" key="4">
    <source>
        <dbReference type="ARBA" id="ARBA00023136"/>
    </source>
</evidence>
<keyword evidence="3 5" id="KW-1133">Transmembrane helix</keyword>
<comment type="subcellular location">
    <subcellularLocation>
        <location evidence="1">Membrane</location>
        <topology evidence="1">Multi-pass membrane protein</topology>
    </subcellularLocation>
</comment>
<evidence type="ECO:0000313" key="7">
    <source>
        <dbReference type="EMBL" id="SDG88586.1"/>
    </source>
</evidence>
<feature type="transmembrane region" description="Helical" evidence="5">
    <location>
        <begin position="363"/>
        <end position="379"/>
    </location>
</feature>
<sequence length="423" mass="46089">MMAELGRTHVLATWIVLVALLALANLFGNASPYIYLAVLVAAWPVLLLDGEVRRSMNRWESYAYLLAFLGLLIAFTFAAGGWEHFNNVGNFLPFLLFIPAIGLMNKSAGHGHTKVIAILALVGAIMSLGMALYDVSISGLPRAVGWVNTTNPFAVMCIMLGFLALMGFWAFSGWRRYVFFIGPVAGLYATVLAGTRSVLMIVMALAAIFIVFVAVRLAPRARIILAGAAIAGAGLAVAAIIVLGENVRAFRALESIYLFVAEGEAIDRSVAMRLELFRGGILAFLQEPIFGHGWRHHVEAARPFMIDTTIADDVAGWSHLHNDYINFAALAGVFGLLAYFIYLLVPIIATWRSIRDSQFHERLYGAFVMVACYAIYGMFGSAFAAEMLLCFGPVFTAVLLGYCKDDPDGQAQFLGRSEPAQDH</sequence>
<keyword evidence="2 5" id="KW-0812">Transmembrane</keyword>
<feature type="transmembrane region" description="Helical" evidence="5">
    <location>
        <begin position="34"/>
        <end position="50"/>
    </location>
</feature>
<dbReference type="InterPro" id="IPR051533">
    <property type="entry name" value="WaaL-like"/>
</dbReference>
<dbReference type="InterPro" id="IPR007016">
    <property type="entry name" value="O-antigen_ligase-rel_domated"/>
</dbReference>
<feature type="transmembrane region" description="Helical" evidence="5">
    <location>
        <begin position="199"/>
        <end position="218"/>
    </location>
</feature>
<dbReference type="Proteomes" id="UP000199495">
    <property type="component" value="Unassembled WGS sequence"/>
</dbReference>
<feature type="transmembrane region" description="Helical" evidence="5">
    <location>
        <begin position="177"/>
        <end position="193"/>
    </location>
</feature>
<feature type="domain" description="O-antigen ligase-related" evidence="6">
    <location>
        <begin position="185"/>
        <end position="340"/>
    </location>
</feature>
<keyword evidence="4 5" id="KW-0472">Membrane</keyword>
<dbReference type="Pfam" id="PF04932">
    <property type="entry name" value="Wzy_C"/>
    <property type="match status" value="1"/>
</dbReference>
<dbReference type="AlphaFoldDB" id="A0A1G7XX27"/>
<dbReference type="PANTHER" id="PTHR37422:SF13">
    <property type="entry name" value="LIPOPOLYSACCHARIDE BIOSYNTHESIS PROTEIN PA4999-RELATED"/>
    <property type="match status" value="1"/>
</dbReference>
<keyword evidence="7" id="KW-0436">Ligase</keyword>
<evidence type="ECO:0000256" key="5">
    <source>
        <dbReference type="SAM" id="Phobius"/>
    </source>
</evidence>
<gene>
    <name evidence="7" type="ORF">SAMN04487974_11148</name>
</gene>
<proteinExistence type="predicted"/>
<dbReference type="EMBL" id="FNCS01000011">
    <property type="protein sequence ID" value="SDG88586.1"/>
    <property type="molecule type" value="Genomic_DNA"/>
</dbReference>
<dbReference type="RefSeq" id="WP_090597570.1">
    <property type="nucleotide sequence ID" value="NZ_FNCS01000011.1"/>
</dbReference>
<dbReference type="STRING" id="440168.SAMN04487974_11148"/>
<feature type="transmembrane region" description="Helical" evidence="5">
    <location>
        <begin position="223"/>
        <end position="243"/>
    </location>
</feature>
<evidence type="ECO:0000256" key="1">
    <source>
        <dbReference type="ARBA" id="ARBA00004141"/>
    </source>
</evidence>
<dbReference type="GO" id="GO:0016874">
    <property type="term" value="F:ligase activity"/>
    <property type="evidence" value="ECO:0007669"/>
    <property type="project" value="UniProtKB-KW"/>
</dbReference>
<name>A0A1G7XX27_9HYPH</name>
<protein>
    <submittedName>
        <fullName evidence="7">O-antigen ligase</fullName>
    </submittedName>
</protein>
<keyword evidence="8" id="KW-1185">Reference proteome</keyword>
<organism evidence="7 8">
    <name type="scientific">Pelagibacterium luteolum</name>
    <dbReference type="NCBI Taxonomy" id="440168"/>
    <lineage>
        <taxon>Bacteria</taxon>
        <taxon>Pseudomonadati</taxon>
        <taxon>Pseudomonadota</taxon>
        <taxon>Alphaproteobacteria</taxon>
        <taxon>Hyphomicrobiales</taxon>
        <taxon>Devosiaceae</taxon>
        <taxon>Pelagibacterium</taxon>
    </lineage>
</organism>
<evidence type="ECO:0000259" key="6">
    <source>
        <dbReference type="Pfam" id="PF04932"/>
    </source>
</evidence>
<dbReference type="PANTHER" id="PTHR37422">
    <property type="entry name" value="TEICHURONIC ACID BIOSYNTHESIS PROTEIN TUAE"/>
    <property type="match status" value="1"/>
</dbReference>
<dbReference type="OrthoDB" id="7943468at2"/>
<reference evidence="7 8" key="1">
    <citation type="submission" date="2016-10" db="EMBL/GenBank/DDBJ databases">
        <authorList>
            <person name="de Groot N.N."/>
        </authorList>
    </citation>
    <scope>NUCLEOTIDE SEQUENCE [LARGE SCALE GENOMIC DNA]</scope>
    <source>
        <strain evidence="7 8">CGMCC 1.10267</strain>
    </source>
</reference>
<dbReference type="GO" id="GO:0016020">
    <property type="term" value="C:membrane"/>
    <property type="evidence" value="ECO:0007669"/>
    <property type="project" value="UniProtKB-SubCell"/>
</dbReference>
<evidence type="ECO:0000256" key="3">
    <source>
        <dbReference type="ARBA" id="ARBA00022989"/>
    </source>
</evidence>